<evidence type="ECO:0000256" key="1">
    <source>
        <dbReference type="SAM" id="SignalP"/>
    </source>
</evidence>
<keyword evidence="3" id="KW-1185">Reference proteome</keyword>
<proteinExistence type="predicted"/>
<keyword evidence="1" id="KW-0732">Signal</keyword>
<sequence length="138" mass="15406">MNRIATIEKERAIEKMFLLLACLVWLFVPAHDNCSLSNNLAGRSLACTIPSTAFLVQIKSEPELYRPKSKYLILLASTSSLAMSLLLASHQHVLVKLVFWERLSFSLATRSQQSGRMIKMHVEKIDVSGAGTCSRLDV</sequence>
<reference evidence="2" key="1">
    <citation type="submission" date="2021-03" db="EMBL/GenBank/DDBJ databases">
        <title>Draft genome sequence of rust myrtle Austropuccinia psidii MF-1, a brazilian biotype.</title>
        <authorList>
            <person name="Quecine M.C."/>
            <person name="Pachon D.M.R."/>
            <person name="Bonatelli M.L."/>
            <person name="Correr F.H."/>
            <person name="Franceschini L.M."/>
            <person name="Leite T.F."/>
            <person name="Margarido G.R.A."/>
            <person name="Almeida C.A."/>
            <person name="Ferrarezi J.A."/>
            <person name="Labate C.A."/>
        </authorList>
    </citation>
    <scope>NUCLEOTIDE SEQUENCE</scope>
    <source>
        <strain evidence="2">MF-1</strain>
    </source>
</reference>
<name>A0A9Q3BSD4_9BASI</name>
<gene>
    <name evidence="2" type="ORF">O181_010015</name>
</gene>
<feature type="signal peptide" evidence="1">
    <location>
        <begin position="1"/>
        <end position="32"/>
    </location>
</feature>
<organism evidence="2 3">
    <name type="scientific">Austropuccinia psidii MF-1</name>
    <dbReference type="NCBI Taxonomy" id="1389203"/>
    <lineage>
        <taxon>Eukaryota</taxon>
        <taxon>Fungi</taxon>
        <taxon>Dikarya</taxon>
        <taxon>Basidiomycota</taxon>
        <taxon>Pucciniomycotina</taxon>
        <taxon>Pucciniomycetes</taxon>
        <taxon>Pucciniales</taxon>
        <taxon>Sphaerophragmiaceae</taxon>
        <taxon>Austropuccinia</taxon>
    </lineage>
</organism>
<dbReference type="EMBL" id="AVOT02002421">
    <property type="protein sequence ID" value="MBW0470300.1"/>
    <property type="molecule type" value="Genomic_DNA"/>
</dbReference>
<dbReference type="Proteomes" id="UP000765509">
    <property type="component" value="Unassembled WGS sequence"/>
</dbReference>
<evidence type="ECO:0000313" key="3">
    <source>
        <dbReference type="Proteomes" id="UP000765509"/>
    </source>
</evidence>
<accession>A0A9Q3BSD4</accession>
<dbReference type="AlphaFoldDB" id="A0A9Q3BSD4"/>
<feature type="chain" id="PRO_5040299714" evidence="1">
    <location>
        <begin position="33"/>
        <end position="138"/>
    </location>
</feature>
<comment type="caution">
    <text evidence="2">The sequence shown here is derived from an EMBL/GenBank/DDBJ whole genome shotgun (WGS) entry which is preliminary data.</text>
</comment>
<evidence type="ECO:0000313" key="2">
    <source>
        <dbReference type="EMBL" id="MBW0470300.1"/>
    </source>
</evidence>
<protein>
    <submittedName>
        <fullName evidence="2">Uncharacterized protein</fullName>
    </submittedName>
</protein>